<protein>
    <submittedName>
        <fullName evidence="1">Uncharacterized protein</fullName>
    </submittedName>
</protein>
<dbReference type="AlphaFoldDB" id="A0A165D8T9"/>
<reference evidence="1 2" key="1">
    <citation type="journal article" date="2016" name="Mol. Biol. Evol.">
        <title>Comparative Genomics of Early-Diverging Mushroom-Forming Fungi Provides Insights into the Origins of Lignocellulose Decay Capabilities.</title>
        <authorList>
            <person name="Nagy L.G."/>
            <person name="Riley R."/>
            <person name="Tritt A."/>
            <person name="Adam C."/>
            <person name="Daum C."/>
            <person name="Floudas D."/>
            <person name="Sun H."/>
            <person name="Yadav J.S."/>
            <person name="Pangilinan J."/>
            <person name="Larsson K.H."/>
            <person name="Matsuura K."/>
            <person name="Barry K."/>
            <person name="Labutti K."/>
            <person name="Kuo R."/>
            <person name="Ohm R.A."/>
            <person name="Bhattacharya S.S."/>
            <person name="Shirouzu T."/>
            <person name="Yoshinaga Y."/>
            <person name="Martin F.M."/>
            <person name="Grigoriev I.V."/>
            <person name="Hibbett D.S."/>
        </authorList>
    </citation>
    <scope>NUCLEOTIDE SEQUENCE [LARGE SCALE GENOMIC DNA]</scope>
    <source>
        <strain evidence="1 2">HHB12029</strain>
    </source>
</reference>
<accession>A0A165D8T9</accession>
<evidence type="ECO:0000313" key="1">
    <source>
        <dbReference type="EMBL" id="KZV84015.1"/>
    </source>
</evidence>
<dbReference type="Proteomes" id="UP000077266">
    <property type="component" value="Unassembled WGS sequence"/>
</dbReference>
<name>A0A165D8T9_EXIGL</name>
<organism evidence="1 2">
    <name type="scientific">Exidia glandulosa HHB12029</name>
    <dbReference type="NCBI Taxonomy" id="1314781"/>
    <lineage>
        <taxon>Eukaryota</taxon>
        <taxon>Fungi</taxon>
        <taxon>Dikarya</taxon>
        <taxon>Basidiomycota</taxon>
        <taxon>Agaricomycotina</taxon>
        <taxon>Agaricomycetes</taxon>
        <taxon>Auriculariales</taxon>
        <taxon>Exidiaceae</taxon>
        <taxon>Exidia</taxon>
    </lineage>
</organism>
<keyword evidence="2" id="KW-1185">Reference proteome</keyword>
<dbReference type="InParanoid" id="A0A165D8T9"/>
<evidence type="ECO:0000313" key="2">
    <source>
        <dbReference type="Proteomes" id="UP000077266"/>
    </source>
</evidence>
<dbReference type="EMBL" id="KV426244">
    <property type="protein sequence ID" value="KZV84015.1"/>
    <property type="molecule type" value="Genomic_DNA"/>
</dbReference>
<proteinExistence type="predicted"/>
<sequence>MCRKYSSFLTGYCNSPGCAHCHLTASHALSVNVVVSVTRSRTRNALRSFASTPRTRDCLAQLYTSRPIAREILAFGGTRDGLSISVSCAISSPLHRARLRLARTSCSCSDVSGSSLQARRRSRQALMGGLGVECVSPITPATRRTLSSQFYSQFSLVCGYKVLDERIMRWTSCAEGPRFVVACVTWLASCRVRGQFCATAVDFECRTRELDSCSLPRVSARNTLVMRPSSTSLLLDTRFVPAVEIFRVYSAEVSY</sequence>
<gene>
    <name evidence="1" type="ORF">EXIGLDRAFT_300475</name>
</gene>